<organism evidence="1 2">
    <name type="scientific">Helianthus annuus</name>
    <name type="common">Common sunflower</name>
    <dbReference type="NCBI Taxonomy" id="4232"/>
    <lineage>
        <taxon>Eukaryota</taxon>
        <taxon>Viridiplantae</taxon>
        <taxon>Streptophyta</taxon>
        <taxon>Embryophyta</taxon>
        <taxon>Tracheophyta</taxon>
        <taxon>Spermatophyta</taxon>
        <taxon>Magnoliopsida</taxon>
        <taxon>eudicotyledons</taxon>
        <taxon>Gunneridae</taxon>
        <taxon>Pentapetalae</taxon>
        <taxon>asterids</taxon>
        <taxon>campanulids</taxon>
        <taxon>Asterales</taxon>
        <taxon>Asteraceae</taxon>
        <taxon>Asteroideae</taxon>
        <taxon>Heliantheae alliance</taxon>
        <taxon>Heliantheae</taxon>
        <taxon>Helianthus</taxon>
    </lineage>
</organism>
<dbReference type="EMBL" id="MNCJ02000319">
    <property type="protein sequence ID" value="KAF5808598.1"/>
    <property type="molecule type" value="Genomic_DNA"/>
</dbReference>
<reference evidence="1" key="2">
    <citation type="submission" date="2020-06" db="EMBL/GenBank/DDBJ databases">
        <title>Helianthus annuus Genome sequencing and assembly Release 2.</title>
        <authorList>
            <person name="Gouzy J."/>
            <person name="Langlade N."/>
            <person name="Munos S."/>
        </authorList>
    </citation>
    <scope>NUCLEOTIDE SEQUENCE</scope>
    <source>
        <tissue evidence="1">Leaves</tissue>
    </source>
</reference>
<evidence type="ECO:0000313" key="1">
    <source>
        <dbReference type="EMBL" id="KAF5808598.1"/>
    </source>
</evidence>
<dbReference type="AlphaFoldDB" id="A0A9K3NRA5"/>
<keyword evidence="2" id="KW-1185">Reference proteome</keyword>
<name>A0A9K3NRA5_HELAN</name>
<dbReference type="Proteomes" id="UP000215914">
    <property type="component" value="Unassembled WGS sequence"/>
</dbReference>
<dbReference type="Gramene" id="mRNA:HanXRQr2_Chr04g0147211">
    <property type="protein sequence ID" value="mRNA:HanXRQr2_Chr04g0147211"/>
    <property type="gene ID" value="HanXRQr2_Chr04g0147211"/>
</dbReference>
<evidence type="ECO:0000313" key="2">
    <source>
        <dbReference type="Proteomes" id="UP000215914"/>
    </source>
</evidence>
<sequence>MMLLAFSFTHCVGVIVRYPCHLLQIYQELQTGREGLNIIPPQRLLLPCEATTGDFRLVEREIEKALQVAVESHAITLGQVWVTFENLHRKKRRRY</sequence>
<comment type="caution">
    <text evidence="1">The sequence shown here is derived from an EMBL/GenBank/DDBJ whole genome shotgun (WGS) entry which is preliminary data.</text>
</comment>
<gene>
    <name evidence="1" type="ORF">HanXRQr2_Chr04g0147211</name>
</gene>
<reference evidence="1" key="1">
    <citation type="journal article" date="2017" name="Nature">
        <title>The sunflower genome provides insights into oil metabolism, flowering and Asterid evolution.</title>
        <authorList>
            <person name="Badouin H."/>
            <person name="Gouzy J."/>
            <person name="Grassa C.J."/>
            <person name="Murat F."/>
            <person name="Staton S.E."/>
            <person name="Cottret L."/>
            <person name="Lelandais-Briere C."/>
            <person name="Owens G.L."/>
            <person name="Carrere S."/>
            <person name="Mayjonade B."/>
            <person name="Legrand L."/>
            <person name="Gill N."/>
            <person name="Kane N.C."/>
            <person name="Bowers J.E."/>
            <person name="Hubner S."/>
            <person name="Bellec A."/>
            <person name="Berard A."/>
            <person name="Berges H."/>
            <person name="Blanchet N."/>
            <person name="Boniface M.C."/>
            <person name="Brunel D."/>
            <person name="Catrice O."/>
            <person name="Chaidir N."/>
            <person name="Claudel C."/>
            <person name="Donnadieu C."/>
            <person name="Faraut T."/>
            <person name="Fievet G."/>
            <person name="Helmstetter N."/>
            <person name="King M."/>
            <person name="Knapp S.J."/>
            <person name="Lai Z."/>
            <person name="Le Paslier M.C."/>
            <person name="Lippi Y."/>
            <person name="Lorenzon L."/>
            <person name="Mandel J.R."/>
            <person name="Marage G."/>
            <person name="Marchand G."/>
            <person name="Marquand E."/>
            <person name="Bret-Mestries E."/>
            <person name="Morien E."/>
            <person name="Nambeesan S."/>
            <person name="Nguyen T."/>
            <person name="Pegot-Espagnet P."/>
            <person name="Pouilly N."/>
            <person name="Raftis F."/>
            <person name="Sallet E."/>
            <person name="Schiex T."/>
            <person name="Thomas J."/>
            <person name="Vandecasteele C."/>
            <person name="Vares D."/>
            <person name="Vear F."/>
            <person name="Vautrin S."/>
            <person name="Crespi M."/>
            <person name="Mangin B."/>
            <person name="Burke J.M."/>
            <person name="Salse J."/>
            <person name="Munos S."/>
            <person name="Vincourt P."/>
            <person name="Rieseberg L.H."/>
            <person name="Langlade N.B."/>
        </authorList>
    </citation>
    <scope>NUCLEOTIDE SEQUENCE</scope>
    <source>
        <tissue evidence="1">Leaves</tissue>
    </source>
</reference>
<proteinExistence type="predicted"/>
<protein>
    <submittedName>
        <fullName evidence="1">Uncharacterized protein</fullName>
    </submittedName>
</protein>
<accession>A0A9K3NRA5</accession>